<protein>
    <submittedName>
        <fullName evidence="2">Uncharacterized protein</fullName>
    </submittedName>
</protein>
<dbReference type="EMBL" id="ASHM01016575">
    <property type="protein sequence ID" value="PNX98382.1"/>
    <property type="molecule type" value="Genomic_DNA"/>
</dbReference>
<organism evidence="2 3">
    <name type="scientific">Trifolium pratense</name>
    <name type="common">Red clover</name>
    <dbReference type="NCBI Taxonomy" id="57577"/>
    <lineage>
        <taxon>Eukaryota</taxon>
        <taxon>Viridiplantae</taxon>
        <taxon>Streptophyta</taxon>
        <taxon>Embryophyta</taxon>
        <taxon>Tracheophyta</taxon>
        <taxon>Spermatophyta</taxon>
        <taxon>Magnoliopsida</taxon>
        <taxon>eudicotyledons</taxon>
        <taxon>Gunneridae</taxon>
        <taxon>Pentapetalae</taxon>
        <taxon>rosids</taxon>
        <taxon>fabids</taxon>
        <taxon>Fabales</taxon>
        <taxon>Fabaceae</taxon>
        <taxon>Papilionoideae</taxon>
        <taxon>50 kb inversion clade</taxon>
        <taxon>NPAAA clade</taxon>
        <taxon>Hologalegina</taxon>
        <taxon>IRL clade</taxon>
        <taxon>Trifolieae</taxon>
        <taxon>Trifolium</taxon>
    </lineage>
</organism>
<dbReference type="Proteomes" id="UP000236291">
    <property type="component" value="Unassembled WGS sequence"/>
</dbReference>
<evidence type="ECO:0000256" key="1">
    <source>
        <dbReference type="SAM" id="MobiDB-lite"/>
    </source>
</evidence>
<name>A0A2K3N5S2_TRIPR</name>
<gene>
    <name evidence="2" type="ORF">L195_g021627</name>
</gene>
<proteinExistence type="predicted"/>
<dbReference type="AlphaFoldDB" id="A0A2K3N5S2"/>
<comment type="caution">
    <text evidence="2">The sequence shown here is derived from an EMBL/GenBank/DDBJ whole genome shotgun (WGS) entry which is preliminary data.</text>
</comment>
<accession>A0A2K3N5S2</accession>
<feature type="region of interest" description="Disordered" evidence="1">
    <location>
        <begin position="1"/>
        <end position="42"/>
    </location>
</feature>
<reference evidence="2 3" key="1">
    <citation type="journal article" date="2014" name="Am. J. Bot.">
        <title>Genome assembly and annotation for red clover (Trifolium pratense; Fabaceae).</title>
        <authorList>
            <person name="Istvanek J."/>
            <person name="Jaros M."/>
            <person name="Krenek A."/>
            <person name="Repkova J."/>
        </authorList>
    </citation>
    <scope>NUCLEOTIDE SEQUENCE [LARGE SCALE GENOMIC DNA]</scope>
    <source>
        <strain evidence="3">cv. Tatra</strain>
        <tissue evidence="2">Young leaves</tissue>
    </source>
</reference>
<sequence>MTKTLSAAEVAAANQQRNSRSSIDSPAIDTTTTTRTSIHSSTTDATISSEQIIVVAAALRREQQRAFQAKCMKYGLDVSTLGVSSTHRIIQFLEKSEDRRITNPYMKIDKDYKDLGYVYLDELLGLLDNYCLYEIDSAKPKLLKNLIPKLHCHALGRDWIDSLESALATDNMAEIEKLTKELSVVEGNFLFYDKTSERMKNIATGLNTNLEESIKKEEAHATNVAEAQSLLVAAHVYAVENTKEDV</sequence>
<reference evidence="2 3" key="2">
    <citation type="journal article" date="2017" name="Front. Plant Sci.">
        <title>Gene Classification and Mining of Molecular Markers Useful in Red Clover (Trifolium pratense) Breeding.</title>
        <authorList>
            <person name="Istvanek J."/>
            <person name="Dluhosova J."/>
            <person name="Dluhos P."/>
            <person name="Patkova L."/>
            <person name="Nedelnik J."/>
            <person name="Repkova J."/>
        </authorList>
    </citation>
    <scope>NUCLEOTIDE SEQUENCE [LARGE SCALE GENOMIC DNA]</scope>
    <source>
        <strain evidence="3">cv. Tatra</strain>
        <tissue evidence="2">Young leaves</tissue>
    </source>
</reference>
<evidence type="ECO:0000313" key="2">
    <source>
        <dbReference type="EMBL" id="PNX98382.1"/>
    </source>
</evidence>
<evidence type="ECO:0000313" key="3">
    <source>
        <dbReference type="Proteomes" id="UP000236291"/>
    </source>
</evidence>
<feature type="compositionally biased region" description="Low complexity" evidence="1">
    <location>
        <begin position="21"/>
        <end position="42"/>
    </location>
</feature>